<evidence type="ECO:0000313" key="1">
    <source>
        <dbReference type="EMBL" id="MFC5540757.1"/>
    </source>
</evidence>
<proteinExistence type="predicted"/>
<organism evidence="1 2">
    <name type="scientific">Ureibacillus suwonensis</name>
    <dbReference type="NCBI Taxonomy" id="313007"/>
    <lineage>
        <taxon>Bacteria</taxon>
        <taxon>Bacillati</taxon>
        <taxon>Bacillota</taxon>
        <taxon>Bacilli</taxon>
        <taxon>Bacillales</taxon>
        <taxon>Caryophanaceae</taxon>
        <taxon>Ureibacillus</taxon>
    </lineage>
</organism>
<keyword evidence="2" id="KW-1185">Reference proteome</keyword>
<feature type="non-terminal residue" evidence="1">
    <location>
        <position position="1"/>
    </location>
</feature>
<accession>A0ABW0RD22</accession>
<protein>
    <submittedName>
        <fullName evidence="1">Uncharacterized protein</fullName>
    </submittedName>
</protein>
<sequence length="60" mass="7079">RRKAFALRLSVRDRSTRPVTPINFLQKFFLQLVHFISYVPASFLWPHRLIGAAYFTLFAP</sequence>
<dbReference type="RefSeq" id="WP_390308822.1">
    <property type="nucleotide sequence ID" value="NZ_JBHSNQ010000036.1"/>
</dbReference>
<name>A0ABW0RD22_9BACL</name>
<dbReference type="EMBL" id="JBHSNQ010000036">
    <property type="protein sequence ID" value="MFC5540757.1"/>
    <property type="molecule type" value="Genomic_DNA"/>
</dbReference>
<comment type="caution">
    <text evidence="1">The sequence shown here is derived from an EMBL/GenBank/DDBJ whole genome shotgun (WGS) entry which is preliminary data.</text>
</comment>
<dbReference type="Proteomes" id="UP001595978">
    <property type="component" value="Unassembled WGS sequence"/>
</dbReference>
<evidence type="ECO:0000313" key="2">
    <source>
        <dbReference type="Proteomes" id="UP001595978"/>
    </source>
</evidence>
<gene>
    <name evidence="1" type="ORF">ACFPOH_03050</name>
</gene>
<reference evidence="2" key="1">
    <citation type="journal article" date="2019" name="Int. J. Syst. Evol. Microbiol.">
        <title>The Global Catalogue of Microorganisms (GCM) 10K type strain sequencing project: providing services to taxonomists for standard genome sequencing and annotation.</title>
        <authorList>
            <consortium name="The Broad Institute Genomics Platform"/>
            <consortium name="The Broad Institute Genome Sequencing Center for Infectious Disease"/>
            <person name="Wu L."/>
            <person name="Ma J."/>
        </authorList>
    </citation>
    <scope>NUCLEOTIDE SEQUENCE [LARGE SCALE GENOMIC DNA]</scope>
    <source>
        <strain evidence="2">CCUG 56331</strain>
    </source>
</reference>